<evidence type="ECO:0000256" key="5">
    <source>
        <dbReference type="ARBA" id="ARBA00008391"/>
    </source>
</evidence>
<evidence type="ECO:0000256" key="7">
    <source>
        <dbReference type="ARBA" id="ARBA00022676"/>
    </source>
</evidence>
<dbReference type="InterPro" id="IPR029057">
    <property type="entry name" value="PRTase-like"/>
</dbReference>
<evidence type="ECO:0000256" key="6">
    <source>
        <dbReference type="ARBA" id="ARBA00022490"/>
    </source>
</evidence>
<keyword evidence="7 15" id="KW-0328">Glycosyltransferase</keyword>
<dbReference type="GO" id="GO:0016757">
    <property type="term" value="F:glycosyltransferase activity"/>
    <property type="evidence" value="ECO:0007669"/>
    <property type="project" value="UniProtKB-KW"/>
</dbReference>
<comment type="catalytic activity">
    <reaction evidence="14">
        <text>IMP + diphosphate = hypoxanthine + 5-phospho-alpha-D-ribose 1-diphosphate</text>
        <dbReference type="Rhea" id="RHEA:17973"/>
        <dbReference type="ChEBI" id="CHEBI:17368"/>
        <dbReference type="ChEBI" id="CHEBI:33019"/>
        <dbReference type="ChEBI" id="CHEBI:58017"/>
        <dbReference type="ChEBI" id="CHEBI:58053"/>
        <dbReference type="EC" id="2.4.2.8"/>
    </reaction>
    <physiologicalReaction direction="right-to-left" evidence="14">
        <dbReference type="Rhea" id="RHEA:17975"/>
    </physiologicalReaction>
</comment>
<dbReference type="PANTHER" id="PTHR43340">
    <property type="entry name" value="HYPOXANTHINE-GUANINE PHOSPHORIBOSYLTRANSFERASE"/>
    <property type="match status" value="1"/>
</dbReference>
<dbReference type="CDD" id="cd06223">
    <property type="entry name" value="PRTases_typeI"/>
    <property type="match status" value="1"/>
</dbReference>
<dbReference type="Gene3D" id="3.40.50.2020">
    <property type="match status" value="1"/>
</dbReference>
<keyword evidence="8 15" id="KW-0808">Transferase</keyword>
<accession>A0ABU0ND86</accession>
<evidence type="ECO:0000256" key="10">
    <source>
        <dbReference type="ARBA" id="ARBA00022726"/>
    </source>
</evidence>
<evidence type="ECO:0000256" key="12">
    <source>
        <dbReference type="ARBA" id="ARBA00022842"/>
    </source>
</evidence>
<dbReference type="NCBIfam" id="TIGR01203">
    <property type="entry name" value="HGPRTase"/>
    <property type="match status" value="1"/>
</dbReference>
<comment type="caution">
    <text evidence="17">The sequence shown here is derived from an EMBL/GenBank/DDBJ whole genome shotgun (WGS) entry which is preliminary data.</text>
</comment>
<comment type="subcellular location">
    <subcellularLocation>
        <location evidence="2 15">Cytoplasm</location>
    </subcellularLocation>
</comment>
<feature type="domain" description="Phosphoribosyltransferase" evidence="16">
    <location>
        <begin position="22"/>
        <end position="168"/>
    </location>
</feature>
<dbReference type="Pfam" id="PF00156">
    <property type="entry name" value="Pribosyltran"/>
    <property type="match status" value="1"/>
</dbReference>
<keyword evidence="12 15" id="KW-0460">Magnesium</keyword>
<organism evidence="17 18">
    <name type="scientific">Mycoplasma yeatsii</name>
    <dbReference type="NCBI Taxonomy" id="51365"/>
    <lineage>
        <taxon>Bacteria</taxon>
        <taxon>Bacillati</taxon>
        <taxon>Mycoplasmatota</taxon>
        <taxon>Mollicutes</taxon>
        <taxon>Mycoplasmataceae</taxon>
        <taxon>Mycoplasma</taxon>
    </lineage>
</organism>
<gene>
    <name evidence="17" type="ORF">J2Z63_000033</name>
</gene>
<keyword evidence="9 15" id="KW-0479">Metal-binding</keyword>
<comment type="pathway">
    <text evidence="4">Purine metabolism; GMP biosynthesis via salvage pathway; GMP from guanine: step 1/1.</text>
</comment>
<evidence type="ECO:0000313" key="17">
    <source>
        <dbReference type="EMBL" id="MDQ0567412.1"/>
    </source>
</evidence>
<evidence type="ECO:0000256" key="8">
    <source>
        <dbReference type="ARBA" id="ARBA00022679"/>
    </source>
</evidence>
<evidence type="ECO:0000256" key="13">
    <source>
        <dbReference type="ARBA" id="ARBA00048811"/>
    </source>
</evidence>
<keyword evidence="11 15" id="KW-0547">Nucleotide-binding</keyword>
<evidence type="ECO:0000259" key="16">
    <source>
        <dbReference type="Pfam" id="PF00156"/>
    </source>
</evidence>
<evidence type="ECO:0000256" key="9">
    <source>
        <dbReference type="ARBA" id="ARBA00022723"/>
    </source>
</evidence>
<evidence type="ECO:0000256" key="4">
    <source>
        <dbReference type="ARBA" id="ARBA00004676"/>
    </source>
</evidence>
<keyword evidence="6 15" id="KW-0963">Cytoplasm</keyword>
<dbReference type="SUPFAM" id="SSF53271">
    <property type="entry name" value="PRTase-like"/>
    <property type="match status" value="1"/>
</dbReference>
<dbReference type="PANTHER" id="PTHR43340:SF1">
    <property type="entry name" value="HYPOXANTHINE PHOSPHORIBOSYLTRANSFERASE"/>
    <property type="match status" value="1"/>
</dbReference>
<dbReference type="InterPro" id="IPR050408">
    <property type="entry name" value="HGPRT"/>
</dbReference>
<evidence type="ECO:0000256" key="1">
    <source>
        <dbReference type="ARBA" id="ARBA00001946"/>
    </source>
</evidence>
<evidence type="ECO:0000256" key="11">
    <source>
        <dbReference type="ARBA" id="ARBA00022741"/>
    </source>
</evidence>
<protein>
    <recommendedName>
        <fullName evidence="15">Hypoxanthine phosphoribosyltransferase</fullName>
        <ecNumber evidence="15">2.4.2.8</ecNumber>
    </recommendedName>
</protein>
<comment type="cofactor">
    <cofactor evidence="1 15">
        <name>Mg(2+)</name>
        <dbReference type="ChEBI" id="CHEBI:18420"/>
    </cofactor>
</comment>
<comment type="similarity">
    <text evidence="5 15">Belongs to the purine/pyrimidine phosphoribosyltransferase family.</text>
</comment>
<dbReference type="RefSeq" id="WP_307443801.1">
    <property type="nucleotide sequence ID" value="NZ_JAUSWP010000001.1"/>
</dbReference>
<keyword evidence="18" id="KW-1185">Reference proteome</keyword>
<dbReference type="EMBL" id="JAUSWP010000001">
    <property type="protein sequence ID" value="MDQ0567412.1"/>
    <property type="molecule type" value="Genomic_DNA"/>
</dbReference>
<comment type="catalytic activity">
    <reaction evidence="13">
        <text>GMP + diphosphate = guanine + 5-phospho-alpha-D-ribose 1-diphosphate</text>
        <dbReference type="Rhea" id="RHEA:25424"/>
        <dbReference type="ChEBI" id="CHEBI:16235"/>
        <dbReference type="ChEBI" id="CHEBI:33019"/>
        <dbReference type="ChEBI" id="CHEBI:58017"/>
        <dbReference type="ChEBI" id="CHEBI:58115"/>
        <dbReference type="EC" id="2.4.2.8"/>
    </reaction>
    <physiologicalReaction direction="right-to-left" evidence="13">
        <dbReference type="Rhea" id="RHEA:25426"/>
    </physiologicalReaction>
</comment>
<dbReference type="EC" id="2.4.2.8" evidence="15"/>
<evidence type="ECO:0000256" key="14">
    <source>
        <dbReference type="ARBA" id="ARBA00049402"/>
    </source>
</evidence>
<comment type="pathway">
    <text evidence="3 15">Purine metabolism; IMP biosynthesis via salvage pathway; IMP from hypoxanthine: step 1/1.</text>
</comment>
<reference evidence="17" key="1">
    <citation type="submission" date="2023-07" db="EMBL/GenBank/DDBJ databases">
        <title>Genomic Encyclopedia of Type Strains, Phase IV (KMG-IV): sequencing the most valuable type-strain genomes for metagenomic binning, comparative biology and taxonomic classification.</title>
        <authorList>
            <person name="Goeker M."/>
        </authorList>
    </citation>
    <scope>NUCLEOTIDE SEQUENCE [LARGE SCALE GENOMIC DNA]</scope>
    <source>
        <strain evidence="17">DSM 22019</strain>
    </source>
</reference>
<evidence type="ECO:0000256" key="15">
    <source>
        <dbReference type="RuleBase" id="RU364099"/>
    </source>
</evidence>
<dbReference type="InterPro" id="IPR000836">
    <property type="entry name" value="PRTase_dom"/>
</dbReference>
<evidence type="ECO:0000256" key="2">
    <source>
        <dbReference type="ARBA" id="ARBA00004496"/>
    </source>
</evidence>
<dbReference type="Proteomes" id="UP001236620">
    <property type="component" value="Unassembled WGS sequence"/>
</dbReference>
<dbReference type="InterPro" id="IPR005904">
    <property type="entry name" value="Hxn_phspho_trans"/>
</dbReference>
<sequence length="190" mass="22050">MQKLHPLVKKVLFTKEEIELRTKEVAQEIEKYYSDKNMVDNSLLVLGLLKGCVPFFTNFCMNCDLTMEMEFMVVSSYKGTTMAKTEPKILLDLQTDVRDRDVLIVEDIIDTGATLKYVYDYLLDSGARSVKILTMLDKPSRRTADIQADWACFTIEPEFVIGYGLDYQEKIRNLPYVAICDTDKLKDWKW</sequence>
<keyword evidence="10 15" id="KW-0660">Purine salvage</keyword>
<name>A0ABU0ND86_9MOLU</name>
<evidence type="ECO:0000256" key="3">
    <source>
        <dbReference type="ARBA" id="ARBA00004669"/>
    </source>
</evidence>
<proteinExistence type="inferred from homology"/>
<evidence type="ECO:0000313" key="18">
    <source>
        <dbReference type="Proteomes" id="UP001236620"/>
    </source>
</evidence>